<dbReference type="AlphaFoldDB" id="C9LBV3"/>
<proteinExistence type="predicted"/>
<dbReference type="KEGG" id="bhan:CGC63_04400"/>
<evidence type="ECO:0008006" key="3">
    <source>
        <dbReference type="Google" id="ProtNLM"/>
    </source>
</evidence>
<dbReference type="PANTHER" id="PTHR35309">
    <property type="match status" value="1"/>
</dbReference>
<sequence>MKSFFYGWYFKCQSDTQTFAVIPAIHQGKNGRTCSIQIITDTEVQKIAFSSENFCKRKKSLFIGKNQFGQKGIRLDIDTEDLKIKGVLKFRQMSPLKYNIMGPFVCMPFMECRHQVWSMRHLVSGKISVNKKEYLFSDDLGYWEGDEGYSFPHKYVWTQCFFKEGSIMLAVADIPMFGIHFTGIIGVVLWEGKEYRIATYFGAKASEIKNRTVKVVQRGLKLEAQLLEDTGYQLQAPVNGSMVRHIRESVTCHAHYKFVKSGVTLFDFETKTASFEYEYGK</sequence>
<reference evidence="1" key="1">
    <citation type="submission" date="2009-09" db="EMBL/GenBank/DDBJ databases">
        <authorList>
            <person name="Weinstock G."/>
            <person name="Sodergren E."/>
            <person name="Clifton S."/>
            <person name="Fulton L."/>
            <person name="Fulton B."/>
            <person name="Courtney L."/>
            <person name="Fronick C."/>
            <person name="Harrison M."/>
            <person name="Strong C."/>
            <person name="Farmer C."/>
            <person name="Delahaunty K."/>
            <person name="Markovic C."/>
            <person name="Hall O."/>
            <person name="Minx P."/>
            <person name="Tomlinson C."/>
            <person name="Mitreva M."/>
            <person name="Nelson J."/>
            <person name="Hou S."/>
            <person name="Wollam A."/>
            <person name="Pepin K.H."/>
            <person name="Johnson M."/>
            <person name="Bhonagiri V."/>
            <person name="Nash W.E."/>
            <person name="Warren W."/>
            <person name="Chinwalla A."/>
            <person name="Mardis E.R."/>
            <person name="Wilson R.K."/>
        </authorList>
    </citation>
    <scope>NUCLEOTIDE SEQUENCE [LARGE SCALE GENOMIC DNA]</scope>
    <source>
        <strain evidence="1">DSM 20583</strain>
    </source>
</reference>
<name>C9LBV3_BLAHA</name>
<organism evidence="1 2">
    <name type="scientific">Blautia hansenii DSM 20583</name>
    <dbReference type="NCBI Taxonomy" id="537007"/>
    <lineage>
        <taxon>Bacteria</taxon>
        <taxon>Bacillati</taxon>
        <taxon>Bacillota</taxon>
        <taxon>Clostridia</taxon>
        <taxon>Lachnospirales</taxon>
        <taxon>Lachnospiraceae</taxon>
        <taxon>Blautia</taxon>
    </lineage>
</organism>
<gene>
    <name evidence="1" type="ORF">BLAHAN_06911</name>
</gene>
<dbReference type="InterPro" id="IPR025893">
    <property type="entry name" value="Tocopherol_cyclase"/>
</dbReference>
<accession>C9LBV3</accession>
<keyword evidence="2" id="KW-1185">Reference proteome</keyword>
<dbReference type="eggNOG" id="ENOG502Z7HP">
    <property type="taxonomic scope" value="Bacteria"/>
</dbReference>
<evidence type="ECO:0000313" key="1">
    <source>
        <dbReference type="EMBL" id="EEX20411.1"/>
    </source>
</evidence>
<dbReference type="Pfam" id="PF14249">
    <property type="entry name" value="Tocopherol_cycl"/>
    <property type="match status" value="1"/>
</dbReference>
<dbReference type="GO" id="GO:0009976">
    <property type="term" value="F:tocopherol cyclase activity"/>
    <property type="evidence" value="ECO:0007669"/>
    <property type="project" value="InterPro"/>
</dbReference>
<evidence type="ECO:0000313" key="2">
    <source>
        <dbReference type="Proteomes" id="UP000003755"/>
    </source>
</evidence>
<dbReference type="PANTHER" id="PTHR35309:SF4">
    <property type="entry name" value="TOCOPHEROL CYCLASE"/>
    <property type="match status" value="1"/>
</dbReference>
<dbReference type="Proteomes" id="UP000003755">
    <property type="component" value="Unassembled WGS sequence"/>
</dbReference>
<dbReference type="STRING" id="537007.BLAHAN_06911"/>
<dbReference type="HOGENOM" id="CLU_053973_0_0_9"/>
<dbReference type="EMBL" id="ABYU02000044">
    <property type="protein sequence ID" value="EEX20411.1"/>
    <property type="molecule type" value="Genomic_DNA"/>
</dbReference>
<protein>
    <recommendedName>
        <fullName evidence="3">Tocopherol cyclase</fullName>
    </recommendedName>
</protein>
<comment type="caution">
    <text evidence="1">The sequence shown here is derived from an EMBL/GenBank/DDBJ whole genome shotgun (WGS) entry which is preliminary data.</text>
</comment>
<dbReference type="RefSeq" id="WP_004223457.1">
    <property type="nucleotide sequence ID" value="NZ_CP022413.2"/>
</dbReference>